<proteinExistence type="predicted"/>
<accession>A0A9W8LJW2</accession>
<dbReference type="OrthoDB" id="2333384at2759"/>
<sequence>MAAPVVPYKNSNLPRIKGADERNNHFTIEGYWQCQMDPSNVRLKSVGGTASDISSRIPGSRNLQLHVGGSPLCLKLNMADVLRKAGRAEFTYTTDANETGPRLEIQISIDPNPVIVRGPRPKSAVVQGTVTVTSRQKQPAHPVHLALTGTRTQNRPTQTVGVTRPSTDEFLRLAQTLPCMTSPISQYSVGVYTRGFVFTLDDITSLPKTLDVPQCAIDYAVQATTGRKGVLGWPFGGAAQARARLAVVDAGECQGGDQACVVRSGVLGAYGDGDEARVPRFSVQMASGVAIAGQDVRLALDVQVAGDRSSSQESSRESSSRKSAGGRPAGILRRASMRSVGLLTLGSSRSRGSKASSSSSASSQGVPLVGAAAASSYVVRAKLVQNVRYVGDPHDAAHTLWAQRVVARADAQEPVEVDEQPGVRWTLHVPENAQPSVQAGHVQVQYDVVVAFHRRRGALRSLASRTHSKCVQCRLPLHVVPQGLGPDQR</sequence>
<feature type="region of interest" description="Disordered" evidence="1">
    <location>
        <begin position="307"/>
        <end position="330"/>
    </location>
</feature>
<evidence type="ECO:0000256" key="1">
    <source>
        <dbReference type="SAM" id="MobiDB-lite"/>
    </source>
</evidence>
<organism evidence="2 3">
    <name type="scientific">Coemansia interrupta</name>
    <dbReference type="NCBI Taxonomy" id="1126814"/>
    <lineage>
        <taxon>Eukaryota</taxon>
        <taxon>Fungi</taxon>
        <taxon>Fungi incertae sedis</taxon>
        <taxon>Zoopagomycota</taxon>
        <taxon>Kickxellomycotina</taxon>
        <taxon>Kickxellomycetes</taxon>
        <taxon>Kickxellales</taxon>
        <taxon>Kickxellaceae</taxon>
        <taxon>Coemansia</taxon>
    </lineage>
</organism>
<protein>
    <recommendedName>
        <fullName evidence="4">Arrestin-like N-terminal domain-containing protein</fullName>
    </recommendedName>
</protein>
<name>A0A9W8LJW2_9FUNG</name>
<gene>
    <name evidence="2" type="ORF">GGI15_002997</name>
</gene>
<feature type="compositionally biased region" description="Low complexity" evidence="1">
    <location>
        <begin position="346"/>
        <end position="363"/>
    </location>
</feature>
<dbReference type="Proteomes" id="UP001140172">
    <property type="component" value="Unassembled WGS sequence"/>
</dbReference>
<reference evidence="2" key="1">
    <citation type="submission" date="2022-07" db="EMBL/GenBank/DDBJ databases">
        <title>Phylogenomic reconstructions and comparative analyses of Kickxellomycotina fungi.</title>
        <authorList>
            <person name="Reynolds N.K."/>
            <person name="Stajich J.E."/>
            <person name="Barry K."/>
            <person name="Grigoriev I.V."/>
            <person name="Crous P."/>
            <person name="Smith M.E."/>
        </authorList>
    </citation>
    <scope>NUCLEOTIDE SEQUENCE</scope>
    <source>
        <strain evidence="2">BCRC 34489</strain>
    </source>
</reference>
<keyword evidence="3" id="KW-1185">Reference proteome</keyword>
<evidence type="ECO:0000313" key="3">
    <source>
        <dbReference type="Proteomes" id="UP001140172"/>
    </source>
</evidence>
<dbReference type="EMBL" id="JANBUM010000184">
    <property type="protein sequence ID" value="KAJ2782155.1"/>
    <property type="molecule type" value="Genomic_DNA"/>
</dbReference>
<feature type="region of interest" description="Disordered" evidence="1">
    <location>
        <begin position="346"/>
        <end position="365"/>
    </location>
</feature>
<evidence type="ECO:0000313" key="2">
    <source>
        <dbReference type="EMBL" id="KAJ2782155.1"/>
    </source>
</evidence>
<dbReference type="AlphaFoldDB" id="A0A9W8LJW2"/>
<comment type="caution">
    <text evidence="2">The sequence shown here is derived from an EMBL/GenBank/DDBJ whole genome shotgun (WGS) entry which is preliminary data.</text>
</comment>
<evidence type="ECO:0008006" key="4">
    <source>
        <dbReference type="Google" id="ProtNLM"/>
    </source>
</evidence>